<gene>
    <name evidence="1" type="ORF">DPMN_182794</name>
</gene>
<dbReference type="InterPro" id="IPR008979">
    <property type="entry name" value="Galactose-bd-like_sf"/>
</dbReference>
<organism evidence="1 2">
    <name type="scientific">Dreissena polymorpha</name>
    <name type="common">Zebra mussel</name>
    <name type="synonym">Mytilus polymorpha</name>
    <dbReference type="NCBI Taxonomy" id="45954"/>
    <lineage>
        <taxon>Eukaryota</taxon>
        <taxon>Metazoa</taxon>
        <taxon>Spiralia</taxon>
        <taxon>Lophotrochozoa</taxon>
        <taxon>Mollusca</taxon>
        <taxon>Bivalvia</taxon>
        <taxon>Autobranchia</taxon>
        <taxon>Heteroconchia</taxon>
        <taxon>Euheterodonta</taxon>
        <taxon>Imparidentia</taxon>
        <taxon>Neoheterodontei</taxon>
        <taxon>Myida</taxon>
        <taxon>Dreissenoidea</taxon>
        <taxon>Dreissenidae</taxon>
        <taxon>Dreissena</taxon>
    </lineage>
</organism>
<evidence type="ECO:0000313" key="2">
    <source>
        <dbReference type="Proteomes" id="UP000828390"/>
    </source>
</evidence>
<dbReference type="SUPFAM" id="SSF49785">
    <property type="entry name" value="Galactose-binding domain-like"/>
    <property type="match status" value="1"/>
</dbReference>
<dbReference type="EMBL" id="JAIWYP010000010">
    <property type="protein sequence ID" value="KAH3748351.1"/>
    <property type="molecule type" value="Genomic_DNA"/>
</dbReference>
<name>A0A9D4DGD2_DREPO</name>
<accession>A0A9D4DGD2</accession>
<reference evidence="1" key="1">
    <citation type="journal article" date="2019" name="bioRxiv">
        <title>The Genome of the Zebra Mussel, Dreissena polymorpha: A Resource for Invasive Species Research.</title>
        <authorList>
            <person name="McCartney M.A."/>
            <person name="Auch B."/>
            <person name="Kono T."/>
            <person name="Mallez S."/>
            <person name="Zhang Y."/>
            <person name="Obille A."/>
            <person name="Becker A."/>
            <person name="Abrahante J.E."/>
            <person name="Garbe J."/>
            <person name="Badalamenti J.P."/>
            <person name="Herman A."/>
            <person name="Mangelson H."/>
            <person name="Liachko I."/>
            <person name="Sullivan S."/>
            <person name="Sone E.D."/>
            <person name="Koren S."/>
            <person name="Silverstein K.A.T."/>
            <person name="Beckman K.B."/>
            <person name="Gohl D.M."/>
        </authorList>
    </citation>
    <scope>NUCLEOTIDE SEQUENCE</scope>
    <source>
        <strain evidence="1">Duluth1</strain>
        <tissue evidence="1">Whole animal</tissue>
    </source>
</reference>
<dbReference type="Proteomes" id="UP000828390">
    <property type="component" value="Unassembled WGS sequence"/>
</dbReference>
<keyword evidence="2" id="KW-1185">Reference proteome</keyword>
<comment type="caution">
    <text evidence="1">The sequence shown here is derived from an EMBL/GenBank/DDBJ whole genome shotgun (WGS) entry which is preliminary data.</text>
</comment>
<protein>
    <submittedName>
        <fullName evidence="1">Uncharacterized protein</fullName>
    </submittedName>
</protein>
<evidence type="ECO:0000313" key="1">
    <source>
        <dbReference type="EMBL" id="KAH3748351.1"/>
    </source>
</evidence>
<reference evidence="1" key="2">
    <citation type="submission" date="2020-11" db="EMBL/GenBank/DDBJ databases">
        <authorList>
            <person name="McCartney M.A."/>
            <person name="Auch B."/>
            <person name="Kono T."/>
            <person name="Mallez S."/>
            <person name="Becker A."/>
            <person name="Gohl D.M."/>
            <person name="Silverstein K.A.T."/>
            <person name="Koren S."/>
            <person name="Bechman K.B."/>
            <person name="Herman A."/>
            <person name="Abrahante J.E."/>
            <person name="Garbe J."/>
        </authorList>
    </citation>
    <scope>NUCLEOTIDE SEQUENCE</scope>
    <source>
        <strain evidence="1">Duluth1</strain>
        <tissue evidence="1">Whole animal</tissue>
    </source>
</reference>
<proteinExistence type="predicted"/>
<dbReference type="Gene3D" id="2.60.120.260">
    <property type="entry name" value="Galactose-binding domain-like"/>
    <property type="match status" value="1"/>
</dbReference>
<dbReference type="AlphaFoldDB" id="A0A9D4DGD2"/>
<sequence>MAECKIQLRMTIVGLLMVALGTLGYTMAATASNVALGNPATQTDTAGGADPSRAVDGNKSTCAETASPDGNWTIYLNNYYNIEEVSIHYGSGMTPLPLCLNG</sequence>